<organism evidence="1 2">
    <name type="scientific">Metallosphaera tengchongensis</name>
    <dbReference type="NCBI Taxonomy" id="1532350"/>
    <lineage>
        <taxon>Archaea</taxon>
        <taxon>Thermoproteota</taxon>
        <taxon>Thermoprotei</taxon>
        <taxon>Sulfolobales</taxon>
        <taxon>Sulfolobaceae</taxon>
        <taxon>Metallosphaera</taxon>
    </lineage>
</organism>
<gene>
    <name evidence="1" type="ORF">GWK48_07995</name>
</gene>
<dbReference type="EMBL" id="CP049074">
    <property type="protein sequence ID" value="QKR00324.1"/>
    <property type="molecule type" value="Genomic_DNA"/>
</dbReference>
<proteinExistence type="predicted"/>
<dbReference type="AlphaFoldDB" id="A0A6N0NTX1"/>
<accession>A0A6N0NTX1</accession>
<sequence>MEPKSIQAFLSNTLSRRMAEIASTLSSEMNLVPIVSFYLEDDLLKELIKSLENPLGYLYKLYENNRDLFIKAVMEKLNEIRKDIIEFPYYALPESQISVTFVENNQVPPKVIVNQGRLRLSFLPYDSYESLDRAISSREEDDIVVEFSGGKVVKMEKKRNIFIENKSVDSLTSGRVVLNFYLTNYTIFSSVLAMNLKLWDNEVKVKREGEEIFFEIVKGKADSKDVLKGGTLSARSKASLYYDYKKKNILGREIVEAFVSKI</sequence>
<name>A0A6N0NTX1_9CREN</name>
<dbReference type="GeneID" id="55641880"/>
<protein>
    <submittedName>
        <fullName evidence="1">Uncharacterized protein</fullName>
    </submittedName>
</protein>
<dbReference type="KEGG" id="mten:GWK48_07995"/>
<evidence type="ECO:0000313" key="2">
    <source>
        <dbReference type="Proteomes" id="UP000509301"/>
    </source>
</evidence>
<reference evidence="1 2" key="1">
    <citation type="submission" date="2020-02" db="EMBL/GenBank/DDBJ databases">
        <title>Comparative genome analysis reveals the metabolism and evolution of the thermophilic archaeal genus Metallosphaera.</title>
        <authorList>
            <person name="Jiang C."/>
        </authorList>
    </citation>
    <scope>NUCLEOTIDE SEQUENCE [LARGE SCALE GENOMIC DNA]</scope>
    <source>
        <strain evidence="1 2">Ric-A</strain>
    </source>
</reference>
<keyword evidence="2" id="KW-1185">Reference proteome</keyword>
<dbReference type="RefSeq" id="WP_174631201.1">
    <property type="nucleotide sequence ID" value="NZ_CP049074.1"/>
</dbReference>
<evidence type="ECO:0000313" key="1">
    <source>
        <dbReference type="EMBL" id="QKR00324.1"/>
    </source>
</evidence>
<dbReference type="OrthoDB" id="34497at2157"/>
<dbReference type="Proteomes" id="UP000509301">
    <property type="component" value="Chromosome"/>
</dbReference>